<dbReference type="EMBL" id="UINC01079737">
    <property type="protein sequence ID" value="SVC22031.1"/>
    <property type="molecule type" value="Genomic_DNA"/>
</dbReference>
<accession>A0A382KH32</accession>
<name>A0A382KH32_9ZZZZ</name>
<sequence length="90" mass="10379">MAELLEDYGKLSDEELDLKIEDVMKKLDIAYSMGQGPVVDQLVFHLDNLKLELGERLEKQRFGIITDKTPEQYNITDDELKSSEESKDET</sequence>
<protein>
    <submittedName>
        <fullName evidence="1">Uncharacterized protein</fullName>
    </submittedName>
</protein>
<evidence type="ECO:0000313" key="1">
    <source>
        <dbReference type="EMBL" id="SVC22031.1"/>
    </source>
</evidence>
<gene>
    <name evidence="1" type="ORF">METZ01_LOCUS274885</name>
</gene>
<proteinExistence type="predicted"/>
<reference evidence="1" key="1">
    <citation type="submission" date="2018-05" db="EMBL/GenBank/DDBJ databases">
        <authorList>
            <person name="Lanie J.A."/>
            <person name="Ng W.-L."/>
            <person name="Kazmierczak K.M."/>
            <person name="Andrzejewski T.M."/>
            <person name="Davidsen T.M."/>
            <person name="Wayne K.J."/>
            <person name="Tettelin H."/>
            <person name="Glass J.I."/>
            <person name="Rusch D."/>
            <person name="Podicherti R."/>
            <person name="Tsui H.-C.T."/>
            <person name="Winkler M.E."/>
        </authorList>
    </citation>
    <scope>NUCLEOTIDE SEQUENCE</scope>
</reference>
<organism evidence="1">
    <name type="scientific">marine metagenome</name>
    <dbReference type="NCBI Taxonomy" id="408172"/>
    <lineage>
        <taxon>unclassified sequences</taxon>
        <taxon>metagenomes</taxon>
        <taxon>ecological metagenomes</taxon>
    </lineage>
</organism>
<dbReference type="AlphaFoldDB" id="A0A382KH32"/>